<name>A0A3P7N2U2_DIBLA</name>
<dbReference type="InterPro" id="IPR016024">
    <property type="entry name" value="ARM-type_fold"/>
</dbReference>
<dbReference type="InterPro" id="IPR011989">
    <property type="entry name" value="ARM-like"/>
</dbReference>
<dbReference type="OrthoDB" id="10253476at2759"/>
<organism evidence="1 2">
    <name type="scientific">Dibothriocephalus latus</name>
    <name type="common">Fish tapeworm</name>
    <name type="synonym">Diphyllobothrium latum</name>
    <dbReference type="NCBI Taxonomy" id="60516"/>
    <lineage>
        <taxon>Eukaryota</taxon>
        <taxon>Metazoa</taxon>
        <taxon>Spiralia</taxon>
        <taxon>Lophotrochozoa</taxon>
        <taxon>Platyhelminthes</taxon>
        <taxon>Cestoda</taxon>
        <taxon>Eucestoda</taxon>
        <taxon>Diphyllobothriidea</taxon>
        <taxon>Diphyllobothriidae</taxon>
        <taxon>Dibothriocephalus</taxon>
    </lineage>
</organism>
<evidence type="ECO:0000313" key="2">
    <source>
        <dbReference type="Proteomes" id="UP000281553"/>
    </source>
</evidence>
<dbReference type="Gene3D" id="1.25.10.10">
    <property type="entry name" value="Leucine-rich Repeat Variant"/>
    <property type="match status" value="1"/>
</dbReference>
<dbReference type="EMBL" id="UYRU01078807">
    <property type="protein sequence ID" value="VDN29518.1"/>
    <property type="molecule type" value="Genomic_DNA"/>
</dbReference>
<reference evidence="1 2" key="1">
    <citation type="submission" date="2018-11" db="EMBL/GenBank/DDBJ databases">
        <authorList>
            <consortium name="Pathogen Informatics"/>
        </authorList>
    </citation>
    <scope>NUCLEOTIDE SEQUENCE [LARGE SCALE GENOMIC DNA]</scope>
</reference>
<dbReference type="Proteomes" id="UP000281553">
    <property type="component" value="Unassembled WGS sequence"/>
</dbReference>
<protein>
    <submittedName>
        <fullName evidence="1">Uncharacterized protein</fullName>
    </submittedName>
</protein>
<proteinExistence type="predicted"/>
<dbReference type="AlphaFoldDB" id="A0A3P7N2U2"/>
<dbReference type="SUPFAM" id="SSF48371">
    <property type="entry name" value="ARM repeat"/>
    <property type="match status" value="1"/>
</dbReference>
<evidence type="ECO:0000313" key="1">
    <source>
        <dbReference type="EMBL" id="VDN29518.1"/>
    </source>
</evidence>
<gene>
    <name evidence="1" type="ORF">DILT_LOCUS15380</name>
</gene>
<sequence length="111" mass="12432">MSRLGHWDENIRDLAGKALFKLTPGSKDQILGSVIPRLLERTLGPDLYMRQGSVIGLAEIMHALSSETTLPSSLLSSVEEIIPKRVHWSSLNRLTGFSNKDDFFRRLIITA</sequence>
<keyword evidence="2" id="KW-1185">Reference proteome</keyword>
<accession>A0A3P7N2U2</accession>